<dbReference type="Proteomes" id="UP000278962">
    <property type="component" value="Unassembled WGS sequence"/>
</dbReference>
<evidence type="ECO:0000313" key="3">
    <source>
        <dbReference type="Proteomes" id="UP000278962"/>
    </source>
</evidence>
<dbReference type="AlphaFoldDB" id="A0A660L8G9"/>
<keyword evidence="3" id="KW-1185">Reference proteome</keyword>
<feature type="compositionally biased region" description="Basic residues" evidence="1">
    <location>
        <begin position="155"/>
        <end position="166"/>
    </location>
</feature>
<accession>A0A660L8G9</accession>
<sequence>MHAQFLLSSNEPLQASALHAPLSSPGFGGDPRPGLAAERAGTHANRQRTRAGAYSVTTRGPTAATSSDQLHNETQTPLSPRSTIRRTAHQKDPFRRTRYTRPACTEPASQAGSGHDACLVRRTDPFRRIRPSLGRRVVSARPDSDREIDREQPPRRRRSAGVRRPRATAARCPRCEQVRLRVPNDQHRGGQSAAYSGVLLRPTGGDCRLRRRQRHGLDQRRMAEPPRDLLAVRQGAYRGCDSTSRSRADAADLGGRETATRGSLAGHRARSWRAATRQSGERLSGHDALKPWTCPPAAQSDLIQDAVIALGEWRRAL</sequence>
<dbReference type="EMBL" id="RBIL01000001">
    <property type="protein sequence ID" value="RKQ90203.1"/>
    <property type="molecule type" value="Genomic_DNA"/>
</dbReference>
<feature type="region of interest" description="Disordered" evidence="1">
    <location>
        <begin position="130"/>
        <end position="170"/>
    </location>
</feature>
<comment type="caution">
    <text evidence="2">The sequence shown here is derived from an EMBL/GenBank/DDBJ whole genome shotgun (WGS) entry which is preliminary data.</text>
</comment>
<feature type="compositionally biased region" description="Basic and acidic residues" evidence="1">
    <location>
        <begin position="142"/>
        <end position="154"/>
    </location>
</feature>
<evidence type="ECO:0000313" key="2">
    <source>
        <dbReference type="EMBL" id="RKQ90203.1"/>
    </source>
</evidence>
<feature type="compositionally biased region" description="Polar residues" evidence="1">
    <location>
        <begin position="55"/>
        <end position="82"/>
    </location>
</feature>
<feature type="compositionally biased region" description="Basic and acidic residues" evidence="1">
    <location>
        <begin position="279"/>
        <end position="288"/>
    </location>
</feature>
<feature type="compositionally biased region" description="Basic and acidic residues" evidence="1">
    <location>
        <begin position="244"/>
        <end position="259"/>
    </location>
</feature>
<reference evidence="2 3" key="1">
    <citation type="submission" date="2018-10" db="EMBL/GenBank/DDBJ databases">
        <title>Genomic Encyclopedia of Archaeal and Bacterial Type Strains, Phase II (KMG-II): from individual species to whole genera.</title>
        <authorList>
            <person name="Goeker M."/>
        </authorList>
    </citation>
    <scope>NUCLEOTIDE SEQUENCE [LARGE SCALE GENOMIC DNA]</scope>
    <source>
        <strain evidence="2 3">DSM 14954</strain>
    </source>
</reference>
<evidence type="ECO:0000256" key="1">
    <source>
        <dbReference type="SAM" id="MobiDB-lite"/>
    </source>
</evidence>
<organism evidence="2 3">
    <name type="scientific">Solirubrobacter pauli</name>
    <dbReference type="NCBI Taxonomy" id="166793"/>
    <lineage>
        <taxon>Bacteria</taxon>
        <taxon>Bacillati</taxon>
        <taxon>Actinomycetota</taxon>
        <taxon>Thermoleophilia</taxon>
        <taxon>Solirubrobacterales</taxon>
        <taxon>Solirubrobacteraceae</taxon>
        <taxon>Solirubrobacter</taxon>
    </lineage>
</organism>
<name>A0A660L8G9_9ACTN</name>
<protein>
    <submittedName>
        <fullName evidence="2">Uncharacterized protein</fullName>
    </submittedName>
</protein>
<proteinExistence type="predicted"/>
<feature type="region of interest" description="Disordered" evidence="1">
    <location>
        <begin position="240"/>
        <end position="288"/>
    </location>
</feature>
<gene>
    <name evidence="2" type="ORF">C8N24_0002</name>
</gene>
<feature type="region of interest" description="Disordered" evidence="1">
    <location>
        <begin position="17"/>
        <end position="91"/>
    </location>
</feature>